<dbReference type="Proteomes" id="UP000676409">
    <property type="component" value="Chromosome"/>
</dbReference>
<evidence type="ECO:0000313" key="2">
    <source>
        <dbReference type="EMBL" id="QUD88570.1"/>
    </source>
</evidence>
<dbReference type="Pfam" id="PF13428">
    <property type="entry name" value="TPR_14"/>
    <property type="match status" value="1"/>
</dbReference>
<accession>A0A975G0B6</accession>
<dbReference type="PANTHER" id="PTHR12788">
    <property type="entry name" value="PROTEIN-TYROSINE SULFOTRANSFERASE 2"/>
    <property type="match status" value="1"/>
</dbReference>
<dbReference type="Pfam" id="PF14559">
    <property type="entry name" value="TPR_19"/>
    <property type="match status" value="1"/>
</dbReference>
<dbReference type="GO" id="GO:0008476">
    <property type="term" value="F:protein-tyrosine sulfotransferase activity"/>
    <property type="evidence" value="ECO:0007669"/>
    <property type="project" value="InterPro"/>
</dbReference>
<dbReference type="AlphaFoldDB" id="A0A975G0B6"/>
<dbReference type="PANTHER" id="PTHR12788:SF10">
    <property type="entry name" value="PROTEIN-TYROSINE SULFOTRANSFERASE"/>
    <property type="match status" value="1"/>
</dbReference>
<dbReference type="KEGG" id="caul:KCG34_01375"/>
<reference evidence="2" key="1">
    <citation type="submission" date="2021-04" db="EMBL/GenBank/DDBJ databases">
        <title>The complete genome sequence of Caulobacter sp. S6.</title>
        <authorList>
            <person name="Tang Y."/>
            <person name="Ouyang W."/>
            <person name="Liu Q."/>
            <person name="Huang B."/>
            <person name="Guo Z."/>
            <person name="Lei P."/>
        </authorList>
    </citation>
    <scope>NUCLEOTIDE SEQUENCE</scope>
    <source>
        <strain evidence="2">S6</strain>
    </source>
</reference>
<proteinExistence type="predicted"/>
<keyword evidence="3" id="KW-1185">Reference proteome</keyword>
<dbReference type="SMART" id="SM00028">
    <property type="entry name" value="TPR"/>
    <property type="match status" value="6"/>
</dbReference>
<dbReference type="SUPFAM" id="SSF52540">
    <property type="entry name" value="P-loop containing nucleoside triphosphate hydrolases"/>
    <property type="match status" value="1"/>
</dbReference>
<dbReference type="Pfam" id="PF13469">
    <property type="entry name" value="Sulfotransfer_3"/>
    <property type="match status" value="1"/>
</dbReference>
<dbReference type="EMBL" id="CP073078">
    <property type="protein sequence ID" value="QUD88570.1"/>
    <property type="molecule type" value="Genomic_DNA"/>
</dbReference>
<dbReference type="RefSeq" id="WP_211938620.1">
    <property type="nucleotide sequence ID" value="NZ_CP073078.1"/>
</dbReference>
<gene>
    <name evidence="2" type="ORF">KCG34_01375</name>
</gene>
<dbReference type="InterPro" id="IPR019734">
    <property type="entry name" value="TPR_rpt"/>
</dbReference>
<evidence type="ECO:0000256" key="1">
    <source>
        <dbReference type="ARBA" id="ARBA00022679"/>
    </source>
</evidence>
<evidence type="ECO:0000313" key="3">
    <source>
        <dbReference type="Proteomes" id="UP000676409"/>
    </source>
</evidence>
<dbReference type="Gene3D" id="3.40.50.300">
    <property type="entry name" value="P-loop containing nucleotide triphosphate hydrolases"/>
    <property type="match status" value="1"/>
</dbReference>
<dbReference type="InterPro" id="IPR026634">
    <property type="entry name" value="TPST-like"/>
</dbReference>
<keyword evidence="1" id="KW-0808">Transferase</keyword>
<organism evidence="2 3">
    <name type="scientific">Phenylobacterium montanum</name>
    <dbReference type="NCBI Taxonomy" id="2823693"/>
    <lineage>
        <taxon>Bacteria</taxon>
        <taxon>Pseudomonadati</taxon>
        <taxon>Pseudomonadota</taxon>
        <taxon>Alphaproteobacteria</taxon>
        <taxon>Caulobacterales</taxon>
        <taxon>Caulobacteraceae</taxon>
        <taxon>Phenylobacterium</taxon>
    </lineage>
</organism>
<protein>
    <submittedName>
        <fullName evidence="2">Sulfotransferase</fullName>
    </submittedName>
</protein>
<dbReference type="InterPro" id="IPR011990">
    <property type="entry name" value="TPR-like_helical_dom_sf"/>
</dbReference>
<dbReference type="SUPFAM" id="SSF48452">
    <property type="entry name" value="TPR-like"/>
    <property type="match status" value="2"/>
</dbReference>
<dbReference type="Pfam" id="PF13432">
    <property type="entry name" value="TPR_16"/>
    <property type="match status" value="1"/>
</dbReference>
<dbReference type="InterPro" id="IPR027417">
    <property type="entry name" value="P-loop_NTPase"/>
</dbReference>
<dbReference type="Gene3D" id="1.25.40.10">
    <property type="entry name" value="Tetratricopeptide repeat domain"/>
    <property type="match status" value="3"/>
</dbReference>
<name>A0A975G0B6_9CAUL</name>
<sequence>MDPEEPRAGLLLAAALRRRSDLPGALVRLDPLAVRLPDDWAIQAERAECLFALGRTAEAELRFVRALALNPALTAAWRRLGDIRLVSDRFLDAREAYDRHLASMIRDPRLRVAAEALAADRPNDAQSLLRPLLQRDPNGPAALHLMAECLRRQGQGQPAAQLLTRALKQAPGLHLARQALALVLFGERRFQEALVELDILLAQDAHDHRSAMMKAAALTELDQHEAATDLMASLLRVFPDQPHPWLLYGAGLRTSGRTREAVAAYERCLALAPGCGEAWWGLANLKTHRFDAAAVQSMDKQLSRPDIAAEPRSQILFSLGKALEDERHYADAFARYAEANALQRSLRPYLPEATRSYVRVAKRAFTPPFFEARSGWGAQDPAPIFIIGLPRSGSTLVEQILASHPQVEATRELGDIQGLADWLGRASPGAYPKVLETLTASEVEALGRGYLDSAEPLRRLGRAHFIDKAPWNFLHIGLIHMVLPQARIVDVRRHPLSCGFSVFKQHFAHGSDFSYSLADIGRYYADYVELMAHYDAVLPGRVHRVVYERLVADTEAEVRALLDDLGLPFEPACLRFFENPRAVATPSSEQVRRPIFSDAVDQWRHFEPWLGPLKDALGEVLDAYPEPPAYS</sequence>